<keyword evidence="3 4" id="KW-0326">Glycosidase</keyword>
<dbReference type="PANTHER" id="PTHR42800">
    <property type="entry name" value="EXOINULINASE INUD (AFU_ORTHOLOGUE AFUA_5G00480)"/>
    <property type="match status" value="1"/>
</dbReference>
<dbReference type="CDD" id="cd18621">
    <property type="entry name" value="GH32_XdINV-like"/>
    <property type="match status" value="1"/>
</dbReference>
<name>A0A9P9A1I8_9PEZI</name>
<protein>
    <submittedName>
        <fullName evidence="7">Glycosyl hydrolase</fullName>
    </submittedName>
</protein>
<keyword evidence="8" id="KW-1185">Reference proteome</keyword>
<evidence type="ECO:0000256" key="2">
    <source>
        <dbReference type="ARBA" id="ARBA00022801"/>
    </source>
</evidence>
<dbReference type="SMART" id="SM00640">
    <property type="entry name" value="Glyco_32"/>
    <property type="match status" value="1"/>
</dbReference>
<gene>
    <name evidence="7" type="ORF">BKA67DRAFT_532425</name>
</gene>
<dbReference type="GO" id="GO:0005987">
    <property type="term" value="P:sucrose catabolic process"/>
    <property type="evidence" value="ECO:0007669"/>
    <property type="project" value="TreeGrafter"/>
</dbReference>
<comment type="caution">
    <text evidence="7">The sequence shown here is derived from an EMBL/GenBank/DDBJ whole genome shotgun (WGS) entry which is preliminary data.</text>
</comment>
<evidence type="ECO:0000313" key="7">
    <source>
        <dbReference type="EMBL" id="KAH6657201.1"/>
    </source>
</evidence>
<dbReference type="Gene3D" id="2.115.10.20">
    <property type="entry name" value="Glycosyl hydrolase domain, family 43"/>
    <property type="match status" value="1"/>
</dbReference>
<dbReference type="Proteomes" id="UP000758603">
    <property type="component" value="Unassembled WGS sequence"/>
</dbReference>
<comment type="similarity">
    <text evidence="1 4">Belongs to the glycosyl hydrolase 32 family.</text>
</comment>
<dbReference type="RefSeq" id="XP_045961435.1">
    <property type="nucleotide sequence ID" value="XM_046099532.1"/>
</dbReference>
<dbReference type="InterPro" id="IPR001362">
    <property type="entry name" value="Glyco_hydro_32"/>
</dbReference>
<sequence length="546" mass="61522">MDSNRFRPISHFIAPHSWSNDPCGACYIPETDDYIVCYQWNPGTSECGNCAWGMARSKDLVTWVDCMPALENGDTYDSKGVFSGSIVSRVIAGKTTLFLFYTSISALPIHWSKPYVPGCESQSLAYSTDFGKSWKRRQNNPLLSTPPRGARTTGWRDPFVSKWSSLTTLLGVDRDTNYMLIASGEKEHGPQLHIYESHELCDGWEYLATILDVKSGTTISDNSHHFFGMNFECASFFTLDSQDYILLGVEENESSIRHRCRYTLWLSGSLILDDGKPQFIINSHGVIDHGISYAPHIFRDKSNRVLQLGWADECANQHIVKDQGWAGCLTYPREMFKCVKSLDLEVARKCSEWTIDQDNQTMSSLGIRLAQQIDLIRGDEASMSLQQFQNLQSTTYEISAKFSKLSGSEKFIINVRQSLDYAEITQLVFDIAKGLIIVDRSRSSSTSLGSIVPDSGLFQLLSGEELNVRILVDVSIIEIYVNDRFALTSRVYPSLETSIHASYDFGTYREENLSFECWDNLKEAWPVRGTRGHSLEAPLATSAIQE</sequence>
<dbReference type="EMBL" id="JAGPXC010000002">
    <property type="protein sequence ID" value="KAH6657201.1"/>
    <property type="molecule type" value="Genomic_DNA"/>
</dbReference>
<dbReference type="SUPFAM" id="SSF49899">
    <property type="entry name" value="Concanavalin A-like lectins/glucanases"/>
    <property type="match status" value="1"/>
</dbReference>
<evidence type="ECO:0000256" key="3">
    <source>
        <dbReference type="ARBA" id="ARBA00023295"/>
    </source>
</evidence>
<dbReference type="InterPro" id="IPR013148">
    <property type="entry name" value="Glyco_hydro_32_N"/>
</dbReference>
<dbReference type="OrthoDB" id="202537at2759"/>
<evidence type="ECO:0000259" key="6">
    <source>
        <dbReference type="Pfam" id="PF08244"/>
    </source>
</evidence>
<evidence type="ECO:0000256" key="1">
    <source>
        <dbReference type="ARBA" id="ARBA00009902"/>
    </source>
</evidence>
<evidence type="ECO:0000256" key="4">
    <source>
        <dbReference type="RuleBase" id="RU362110"/>
    </source>
</evidence>
<accession>A0A9P9A1I8</accession>
<dbReference type="AlphaFoldDB" id="A0A9P9A1I8"/>
<dbReference type="GeneID" id="70128424"/>
<feature type="domain" description="Glycosyl hydrolase family 32 N-terminal" evidence="5">
    <location>
        <begin position="11"/>
        <end position="335"/>
    </location>
</feature>
<reference evidence="7" key="1">
    <citation type="journal article" date="2021" name="Nat. Commun.">
        <title>Genetic determinants of endophytism in the Arabidopsis root mycobiome.</title>
        <authorList>
            <person name="Mesny F."/>
            <person name="Miyauchi S."/>
            <person name="Thiergart T."/>
            <person name="Pickel B."/>
            <person name="Atanasova L."/>
            <person name="Karlsson M."/>
            <person name="Huettel B."/>
            <person name="Barry K.W."/>
            <person name="Haridas S."/>
            <person name="Chen C."/>
            <person name="Bauer D."/>
            <person name="Andreopoulos W."/>
            <person name="Pangilinan J."/>
            <person name="LaButti K."/>
            <person name="Riley R."/>
            <person name="Lipzen A."/>
            <person name="Clum A."/>
            <person name="Drula E."/>
            <person name="Henrissat B."/>
            <person name="Kohler A."/>
            <person name="Grigoriev I.V."/>
            <person name="Martin F.M."/>
            <person name="Hacquard S."/>
        </authorList>
    </citation>
    <scope>NUCLEOTIDE SEQUENCE</scope>
    <source>
        <strain evidence="7">MPI-SDFR-AT-0073</strain>
    </source>
</reference>
<evidence type="ECO:0000259" key="5">
    <source>
        <dbReference type="Pfam" id="PF00251"/>
    </source>
</evidence>
<evidence type="ECO:0000313" key="8">
    <source>
        <dbReference type="Proteomes" id="UP000758603"/>
    </source>
</evidence>
<keyword evidence="2 4" id="KW-0378">Hydrolase</keyword>
<dbReference type="GO" id="GO:0004575">
    <property type="term" value="F:sucrose alpha-glucosidase activity"/>
    <property type="evidence" value="ECO:0007669"/>
    <property type="project" value="TreeGrafter"/>
</dbReference>
<dbReference type="InterPro" id="IPR013320">
    <property type="entry name" value="ConA-like_dom_sf"/>
</dbReference>
<proteinExistence type="inferred from homology"/>
<dbReference type="InterPro" id="IPR023296">
    <property type="entry name" value="Glyco_hydro_beta-prop_sf"/>
</dbReference>
<organism evidence="7 8">
    <name type="scientific">Truncatella angustata</name>
    <dbReference type="NCBI Taxonomy" id="152316"/>
    <lineage>
        <taxon>Eukaryota</taxon>
        <taxon>Fungi</taxon>
        <taxon>Dikarya</taxon>
        <taxon>Ascomycota</taxon>
        <taxon>Pezizomycotina</taxon>
        <taxon>Sordariomycetes</taxon>
        <taxon>Xylariomycetidae</taxon>
        <taxon>Amphisphaeriales</taxon>
        <taxon>Sporocadaceae</taxon>
        <taxon>Truncatella</taxon>
    </lineage>
</organism>
<dbReference type="InterPro" id="IPR013189">
    <property type="entry name" value="Glyco_hydro_32_C"/>
</dbReference>
<dbReference type="Gene3D" id="2.60.120.560">
    <property type="entry name" value="Exo-inulinase, domain 1"/>
    <property type="match status" value="1"/>
</dbReference>
<feature type="domain" description="Glycosyl hydrolase family 32 C-terminal" evidence="6">
    <location>
        <begin position="386"/>
        <end position="503"/>
    </location>
</feature>
<dbReference type="PANTHER" id="PTHR42800:SF3">
    <property type="entry name" value="GLYCOSYL HYDROLASE FAMILY 32 N-TERMINAL DOMAIN-CONTAINING PROTEIN"/>
    <property type="match status" value="1"/>
</dbReference>
<dbReference type="SUPFAM" id="SSF75005">
    <property type="entry name" value="Arabinanase/levansucrase/invertase"/>
    <property type="match status" value="1"/>
</dbReference>
<dbReference type="Pfam" id="PF00251">
    <property type="entry name" value="Glyco_hydro_32N"/>
    <property type="match status" value="1"/>
</dbReference>
<dbReference type="GO" id="GO:0005737">
    <property type="term" value="C:cytoplasm"/>
    <property type="evidence" value="ECO:0007669"/>
    <property type="project" value="TreeGrafter"/>
</dbReference>
<dbReference type="Pfam" id="PF08244">
    <property type="entry name" value="Glyco_hydro_32C"/>
    <property type="match status" value="1"/>
</dbReference>